<dbReference type="EMBL" id="KE647277">
    <property type="protein sequence ID" value="EQB60538.1"/>
    <property type="molecule type" value="Genomic_DNA"/>
</dbReference>
<evidence type="ECO:0000313" key="3">
    <source>
        <dbReference type="Proteomes" id="UP000053780"/>
    </source>
</evidence>
<keyword evidence="3" id="KW-1185">Reference proteome</keyword>
<keyword evidence="1" id="KW-0812">Transmembrane</keyword>
<name>T0L7V5_9MICR</name>
<evidence type="ECO:0000256" key="1">
    <source>
        <dbReference type="SAM" id="Phobius"/>
    </source>
</evidence>
<protein>
    <submittedName>
        <fullName evidence="2">Uncharacterized protein</fullName>
    </submittedName>
</protein>
<evidence type="ECO:0000313" key="2">
    <source>
        <dbReference type="EMBL" id="EQB60538.1"/>
    </source>
</evidence>
<dbReference type="Proteomes" id="UP000053780">
    <property type="component" value="Unassembled WGS sequence"/>
</dbReference>
<feature type="transmembrane region" description="Helical" evidence="1">
    <location>
        <begin position="236"/>
        <end position="259"/>
    </location>
</feature>
<sequence length="262" mass="30375">MINCTISKSDDYSNSIIHHNESIQISRKSNSDNSYINKQNTLCSNNQRATYISEQKTFICNSDNTNDSIIRKISNNLICENNIYNTIEIDKNSFDNPKKNNISKSCFNLNSYNSEESDLKKFEDVIDIEDNIQNNSDTNKITIKDEIISCISEENVNTSLLDNSTIENFVINENRVIDIELERLPNLNLISSTLEQMYFPNNINLDNNTSNLSIQEREQYTNISLYFRINDSNNKYIDIICVLIIALGTLISLVFYIYYDYY</sequence>
<organism evidence="2 3">
    <name type="scientific">Vairimorpha apis BRL 01</name>
    <dbReference type="NCBI Taxonomy" id="1037528"/>
    <lineage>
        <taxon>Eukaryota</taxon>
        <taxon>Fungi</taxon>
        <taxon>Fungi incertae sedis</taxon>
        <taxon>Microsporidia</taxon>
        <taxon>Nosematidae</taxon>
        <taxon>Vairimorpha</taxon>
    </lineage>
</organism>
<proteinExistence type="predicted"/>
<dbReference type="HOGENOM" id="CLU_1062074_0_0_1"/>
<dbReference type="AlphaFoldDB" id="T0L7V5"/>
<accession>T0L7V5</accession>
<dbReference type="VEuPathDB" id="MicrosporidiaDB:NAPIS_ORF01912"/>
<gene>
    <name evidence="2" type="ORF">NAPIS_ORF01912</name>
</gene>
<keyword evidence="1" id="KW-0472">Membrane</keyword>
<keyword evidence="1" id="KW-1133">Transmembrane helix</keyword>
<reference evidence="2 3" key="1">
    <citation type="journal article" date="2013" name="BMC Genomics">
        <title>Genome sequencing and comparative genomics of honey bee microsporidia, Nosema apis reveal novel insights into host-parasite interactions.</title>
        <authorList>
            <person name="Chen Yp."/>
            <person name="Pettis J.S."/>
            <person name="Zhao Y."/>
            <person name="Liu X."/>
            <person name="Tallon L.J."/>
            <person name="Sadzewicz L.D."/>
            <person name="Li R."/>
            <person name="Zheng H."/>
            <person name="Huang S."/>
            <person name="Zhang X."/>
            <person name="Hamilton M.C."/>
            <person name="Pernal S.F."/>
            <person name="Melathopoulos A.P."/>
            <person name="Yan X."/>
            <person name="Evans J.D."/>
        </authorList>
    </citation>
    <scope>NUCLEOTIDE SEQUENCE [LARGE SCALE GENOMIC DNA]</scope>
    <source>
        <strain evidence="2 3">BRL 01</strain>
    </source>
</reference>